<dbReference type="GO" id="GO:0140114">
    <property type="term" value="P:cellular detoxification of fluoride"/>
    <property type="evidence" value="ECO:0007669"/>
    <property type="project" value="UniProtKB-UniRule"/>
</dbReference>
<evidence type="ECO:0000256" key="9">
    <source>
        <dbReference type="ARBA" id="ARBA00023303"/>
    </source>
</evidence>
<evidence type="ECO:0000256" key="1">
    <source>
        <dbReference type="ARBA" id="ARBA00004651"/>
    </source>
</evidence>
<organism evidence="13 14">
    <name type="scientific">Tsuneonella litorea</name>
    <dbReference type="NCBI Taxonomy" id="2976475"/>
    <lineage>
        <taxon>Bacteria</taxon>
        <taxon>Pseudomonadati</taxon>
        <taxon>Pseudomonadota</taxon>
        <taxon>Alphaproteobacteria</taxon>
        <taxon>Sphingomonadales</taxon>
        <taxon>Erythrobacteraceae</taxon>
        <taxon>Tsuneonella</taxon>
    </lineage>
</organism>
<proteinExistence type="inferred from homology"/>
<evidence type="ECO:0000256" key="4">
    <source>
        <dbReference type="ARBA" id="ARBA00022692"/>
    </source>
</evidence>
<feature type="transmembrane region" description="Helical" evidence="12">
    <location>
        <begin position="68"/>
        <end position="86"/>
    </location>
</feature>
<dbReference type="NCBIfam" id="NF010794">
    <property type="entry name" value="PRK14198.1"/>
    <property type="match status" value="1"/>
</dbReference>
<evidence type="ECO:0000313" key="13">
    <source>
        <dbReference type="EMBL" id="MCT2559710.1"/>
    </source>
</evidence>
<keyword evidence="3" id="KW-0997">Cell inner membrane</keyword>
<comment type="similarity">
    <text evidence="10 12">Belongs to the fluoride channel Fluc/FEX (TC 1.A.43) family.</text>
</comment>
<feature type="transmembrane region" description="Helical" evidence="12">
    <location>
        <begin position="34"/>
        <end position="56"/>
    </location>
</feature>
<dbReference type="Proteomes" id="UP001142648">
    <property type="component" value="Unassembled WGS sequence"/>
</dbReference>
<feature type="binding site" evidence="12">
    <location>
        <position position="76"/>
    </location>
    <ligand>
        <name>Na(+)</name>
        <dbReference type="ChEBI" id="CHEBI:29101"/>
        <note>structural</note>
    </ligand>
</feature>
<keyword evidence="4 12" id="KW-0812">Transmembrane</keyword>
<comment type="caution">
    <text evidence="13">The sequence shown here is derived from an EMBL/GenBank/DDBJ whole genome shotgun (WGS) entry which is preliminary data.</text>
</comment>
<keyword evidence="7 12" id="KW-0406">Ion transport</keyword>
<keyword evidence="12" id="KW-0479">Metal-binding</keyword>
<keyword evidence="14" id="KW-1185">Reference proteome</keyword>
<dbReference type="RefSeq" id="WP_259962629.1">
    <property type="nucleotide sequence ID" value="NZ_JAOAMV010000006.1"/>
</dbReference>
<keyword evidence="6 12" id="KW-0915">Sodium</keyword>
<reference evidence="13" key="1">
    <citation type="submission" date="2022-09" db="EMBL/GenBank/DDBJ databases">
        <title>The genome sequence of Tsuneonella sp. YG55.</title>
        <authorList>
            <person name="Liu Y."/>
        </authorList>
    </citation>
    <scope>NUCLEOTIDE SEQUENCE</scope>
    <source>
        <strain evidence="13">YG55</strain>
    </source>
</reference>
<evidence type="ECO:0000256" key="3">
    <source>
        <dbReference type="ARBA" id="ARBA00022519"/>
    </source>
</evidence>
<keyword evidence="5 12" id="KW-1133">Transmembrane helix</keyword>
<dbReference type="Pfam" id="PF02537">
    <property type="entry name" value="CRCB"/>
    <property type="match status" value="1"/>
</dbReference>
<accession>A0A9X3AAB2</accession>
<evidence type="ECO:0000313" key="14">
    <source>
        <dbReference type="Proteomes" id="UP001142648"/>
    </source>
</evidence>
<name>A0A9X3AAB2_9SPHN</name>
<evidence type="ECO:0000256" key="11">
    <source>
        <dbReference type="ARBA" id="ARBA00035585"/>
    </source>
</evidence>
<dbReference type="GO" id="GO:0062054">
    <property type="term" value="F:fluoride channel activity"/>
    <property type="evidence" value="ECO:0007669"/>
    <property type="project" value="UniProtKB-UniRule"/>
</dbReference>
<evidence type="ECO:0000256" key="7">
    <source>
        <dbReference type="ARBA" id="ARBA00023065"/>
    </source>
</evidence>
<comment type="subcellular location">
    <subcellularLocation>
        <location evidence="1 12">Cell membrane</location>
        <topology evidence="1 12">Multi-pass membrane protein</topology>
    </subcellularLocation>
</comment>
<dbReference type="PANTHER" id="PTHR28259">
    <property type="entry name" value="FLUORIDE EXPORT PROTEIN 1-RELATED"/>
    <property type="match status" value="1"/>
</dbReference>
<dbReference type="AlphaFoldDB" id="A0A9X3AAB2"/>
<comment type="catalytic activity">
    <reaction evidence="11">
        <text>fluoride(in) = fluoride(out)</text>
        <dbReference type="Rhea" id="RHEA:76159"/>
        <dbReference type="ChEBI" id="CHEBI:17051"/>
    </reaction>
    <physiologicalReaction direction="left-to-right" evidence="11">
        <dbReference type="Rhea" id="RHEA:76160"/>
    </physiologicalReaction>
</comment>
<dbReference type="PANTHER" id="PTHR28259:SF1">
    <property type="entry name" value="FLUORIDE EXPORT PROTEIN 1-RELATED"/>
    <property type="match status" value="1"/>
</dbReference>
<keyword evidence="12" id="KW-0813">Transport</keyword>
<keyword evidence="8 12" id="KW-0472">Membrane</keyword>
<gene>
    <name evidence="12 13" type="primary">crcB</name>
    <name evidence="12" type="synonym">fluC</name>
    <name evidence="13" type="ORF">N0B51_12035</name>
</gene>
<dbReference type="GO" id="GO:0005886">
    <property type="term" value="C:plasma membrane"/>
    <property type="evidence" value="ECO:0007669"/>
    <property type="project" value="UniProtKB-SubCell"/>
</dbReference>
<comment type="activity regulation">
    <text evidence="12">Na(+) is not transported, but it plays an essential structural role and its presence is essential for fluoride channel function.</text>
</comment>
<dbReference type="HAMAP" id="MF_00454">
    <property type="entry name" value="FluC"/>
    <property type="match status" value="1"/>
</dbReference>
<sequence>MIRHTLIVFLGAGLGGALRHLANFAITRALGSTFPSGILAVNIVGCFAMGAIIGWFALRHDPGQDWRLFLTTGFLGGFTTFSAFALDSATLWERGAEGSAAAYVLVSVIGSLVAVGAGLALVRSLS</sequence>
<feature type="binding site" evidence="12">
    <location>
        <position position="79"/>
    </location>
    <ligand>
        <name>Na(+)</name>
        <dbReference type="ChEBI" id="CHEBI:29101"/>
        <note>structural</note>
    </ligand>
</feature>
<feature type="transmembrane region" description="Helical" evidence="12">
    <location>
        <begin position="101"/>
        <end position="122"/>
    </location>
</feature>
<evidence type="ECO:0000256" key="2">
    <source>
        <dbReference type="ARBA" id="ARBA00022475"/>
    </source>
</evidence>
<evidence type="ECO:0000256" key="5">
    <source>
        <dbReference type="ARBA" id="ARBA00022989"/>
    </source>
</evidence>
<dbReference type="InterPro" id="IPR003691">
    <property type="entry name" value="FluC"/>
</dbReference>
<dbReference type="NCBIfam" id="TIGR00494">
    <property type="entry name" value="crcB"/>
    <property type="match status" value="1"/>
</dbReference>
<evidence type="ECO:0000256" key="6">
    <source>
        <dbReference type="ARBA" id="ARBA00023053"/>
    </source>
</evidence>
<dbReference type="GO" id="GO:0046872">
    <property type="term" value="F:metal ion binding"/>
    <property type="evidence" value="ECO:0007669"/>
    <property type="project" value="UniProtKB-KW"/>
</dbReference>
<dbReference type="EMBL" id="JAOAMV010000006">
    <property type="protein sequence ID" value="MCT2559710.1"/>
    <property type="molecule type" value="Genomic_DNA"/>
</dbReference>
<evidence type="ECO:0000256" key="10">
    <source>
        <dbReference type="ARBA" id="ARBA00035120"/>
    </source>
</evidence>
<evidence type="ECO:0000256" key="12">
    <source>
        <dbReference type="HAMAP-Rule" id="MF_00454"/>
    </source>
</evidence>
<protein>
    <recommendedName>
        <fullName evidence="12">Fluoride-specific ion channel FluC</fullName>
    </recommendedName>
</protein>
<keyword evidence="2 12" id="KW-1003">Cell membrane</keyword>
<keyword evidence="9 12" id="KW-0407">Ion channel</keyword>
<evidence type="ECO:0000256" key="8">
    <source>
        <dbReference type="ARBA" id="ARBA00023136"/>
    </source>
</evidence>
<comment type="function">
    <text evidence="12">Fluoride-specific ion channel. Important for reducing fluoride concentration in the cell, thus reducing its toxicity.</text>
</comment>